<evidence type="ECO:0000313" key="9">
    <source>
        <dbReference type="WBParaSite" id="maker-uti_cns_0007210-snap-gene-0.8-mRNA-1"/>
    </source>
</evidence>
<protein>
    <submittedName>
        <fullName evidence="9">WSC domain-containing protein</fullName>
    </submittedName>
</protein>
<proteinExistence type="predicted"/>
<organism evidence="8 9">
    <name type="scientific">Macrostomum lignano</name>
    <dbReference type="NCBI Taxonomy" id="282301"/>
    <lineage>
        <taxon>Eukaryota</taxon>
        <taxon>Metazoa</taxon>
        <taxon>Spiralia</taxon>
        <taxon>Lophotrochozoa</taxon>
        <taxon>Platyhelminthes</taxon>
        <taxon>Rhabditophora</taxon>
        <taxon>Macrostomorpha</taxon>
        <taxon>Macrostomida</taxon>
        <taxon>Macrostomidae</taxon>
        <taxon>Macrostomum</taxon>
    </lineage>
</organism>
<dbReference type="InterPro" id="IPR051836">
    <property type="entry name" value="Kremen_rcpt"/>
</dbReference>
<dbReference type="PROSITE" id="PS51212">
    <property type="entry name" value="WSC"/>
    <property type="match status" value="1"/>
</dbReference>
<dbReference type="WBParaSite" id="maker-uti_cns_0007210-snap-gene-0.8-mRNA-1">
    <property type="protein sequence ID" value="maker-uti_cns_0007210-snap-gene-0.8-mRNA-1"/>
    <property type="gene ID" value="maker-uti_cns_0007210-snap-gene-0.8"/>
</dbReference>
<dbReference type="PANTHER" id="PTHR24269">
    <property type="entry name" value="KREMEN PROTEIN"/>
    <property type="match status" value="1"/>
</dbReference>
<name>A0A1I8HPB6_9PLAT</name>
<sequence>LRAARTSAAISTRVSTTCWSLRLAPSALNTADAYCYNLGYKYLGVQYASQCFCGNKYGRYGKGAAHTCSMACNGKKDEICGGVWRNNVYATGREAEEFHSIGCYHDKASGAITLNNCRLECASYGFLYFGVQNSNLCFCGNKYGRYGKAADGACNKQCMATRSRPAAVYFLNSIYLPMWR</sequence>
<dbReference type="Pfam" id="PF01822">
    <property type="entry name" value="WSC"/>
    <property type="match status" value="2"/>
</dbReference>
<keyword evidence="4" id="KW-1133">Transmembrane helix</keyword>
<evidence type="ECO:0000259" key="7">
    <source>
        <dbReference type="PROSITE" id="PS51212"/>
    </source>
</evidence>
<evidence type="ECO:0000256" key="5">
    <source>
        <dbReference type="ARBA" id="ARBA00023136"/>
    </source>
</evidence>
<dbReference type="GO" id="GO:0005886">
    <property type="term" value="C:plasma membrane"/>
    <property type="evidence" value="ECO:0007669"/>
    <property type="project" value="TreeGrafter"/>
</dbReference>
<dbReference type="InterPro" id="IPR002889">
    <property type="entry name" value="WSC_carb-bd"/>
</dbReference>
<evidence type="ECO:0000256" key="2">
    <source>
        <dbReference type="ARBA" id="ARBA00022692"/>
    </source>
</evidence>
<keyword evidence="3" id="KW-0732">Signal</keyword>
<dbReference type="PANTHER" id="PTHR24269:SF16">
    <property type="entry name" value="PROTEIN SLG1"/>
    <property type="match status" value="1"/>
</dbReference>
<reference evidence="9" key="1">
    <citation type="submission" date="2016-11" db="UniProtKB">
        <authorList>
            <consortium name="WormBaseParasite"/>
        </authorList>
    </citation>
    <scope>IDENTIFICATION</scope>
</reference>
<comment type="subcellular location">
    <subcellularLocation>
        <location evidence="1">Membrane</location>
        <topology evidence="1">Single-pass membrane protein</topology>
    </subcellularLocation>
</comment>
<dbReference type="AlphaFoldDB" id="A0A1I8HPB6"/>
<evidence type="ECO:0000313" key="8">
    <source>
        <dbReference type="Proteomes" id="UP000095280"/>
    </source>
</evidence>
<dbReference type="Proteomes" id="UP000095280">
    <property type="component" value="Unplaced"/>
</dbReference>
<keyword evidence="5" id="KW-0472">Membrane</keyword>
<evidence type="ECO:0000256" key="3">
    <source>
        <dbReference type="ARBA" id="ARBA00022729"/>
    </source>
</evidence>
<evidence type="ECO:0000256" key="4">
    <source>
        <dbReference type="ARBA" id="ARBA00022989"/>
    </source>
</evidence>
<feature type="domain" description="WSC" evidence="7">
    <location>
        <begin position="1"/>
        <end position="92"/>
    </location>
</feature>
<evidence type="ECO:0000256" key="6">
    <source>
        <dbReference type="ARBA" id="ARBA00023180"/>
    </source>
</evidence>
<keyword evidence="2" id="KW-0812">Transmembrane</keyword>
<keyword evidence="6" id="KW-0325">Glycoprotein</keyword>
<keyword evidence="8" id="KW-1185">Reference proteome</keyword>
<accession>A0A1I8HPB6</accession>
<evidence type="ECO:0000256" key="1">
    <source>
        <dbReference type="ARBA" id="ARBA00004167"/>
    </source>
</evidence>